<evidence type="ECO:0000313" key="1">
    <source>
        <dbReference type="EMBL" id="CAE8607789.1"/>
    </source>
</evidence>
<proteinExistence type="predicted"/>
<dbReference type="AlphaFoldDB" id="A0A813FBP3"/>
<comment type="caution">
    <text evidence="1">The sequence shown here is derived from an EMBL/GenBank/DDBJ whole genome shotgun (WGS) entry which is preliminary data.</text>
</comment>
<keyword evidence="2" id="KW-1185">Reference proteome</keyword>
<organism evidence="1 2">
    <name type="scientific">Polarella glacialis</name>
    <name type="common">Dinoflagellate</name>
    <dbReference type="NCBI Taxonomy" id="89957"/>
    <lineage>
        <taxon>Eukaryota</taxon>
        <taxon>Sar</taxon>
        <taxon>Alveolata</taxon>
        <taxon>Dinophyceae</taxon>
        <taxon>Suessiales</taxon>
        <taxon>Suessiaceae</taxon>
        <taxon>Polarella</taxon>
    </lineage>
</organism>
<reference evidence="1" key="1">
    <citation type="submission" date="2021-02" db="EMBL/GenBank/DDBJ databases">
        <authorList>
            <person name="Dougan E. K."/>
            <person name="Rhodes N."/>
            <person name="Thang M."/>
            <person name="Chan C."/>
        </authorList>
    </citation>
    <scope>NUCLEOTIDE SEQUENCE</scope>
</reference>
<sequence>EQDAQEQQEVERAHHHSSYLPQLIHYVDWFVPRLDRLAPLLPLVRPHLPYIMPYLDRVLPYIENFANFPVASANADVVIGYFGWMLRVPFLPRIMNLPWVPRIIASLSTVLPRWPIRWALERKRRRREGAQLAALKNTAFLGR</sequence>
<evidence type="ECO:0000313" key="2">
    <source>
        <dbReference type="Proteomes" id="UP000654075"/>
    </source>
</evidence>
<dbReference type="Proteomes" id="UP000654075">
    <property type="component" value="Unassembled WGS sequence"/>
</dbReference>
<dbReference type="OrthoDB" id="191392at2759"/>
<gene>
    <name evidence="1" type="ORF">PGLA1383_LOCUS25695</name>
</gene>
<dbReference type="EMBL" id="CAJNNV010022083">
    <property type="protein sequence ID" value="CAE8607789.1"/>
    <property type="molecule type" value="Genomic_DNA"/>
</dbReference>
<name>A0A813FBP3_POLGL</name>
<accession>A0A813FBP3</accession>
<protein>
    <submittedName>
        <fullName evidence="1">Uncharacterized protein</fullName>
    </submittedName>
</protein>
<feature type="non-terminal residue" evidence="1">
    <location>
        <position position="1"/>
    </location>
</feature>